<dbReference type="GO" id="GO:0006012">
    <property type="term" value="P:galactose metabolic process"/>
    <property type="evidence" value="ECO:0007669"/>
    <property type="project" value="InterPro"/>
</dbReference>
<evidence type="ECO:0000256" key="3">
    <source>
        <dbReference type="ARBA" id="ARBA00022741"/>
    </source>
</evidence>
<keyword evidence="8" id="KW-0472">Membrane</keyword>
<dbReference type="PRINTS" id="PR00473">
    <property type="entry name" value="GALCTOKINASE"/>
</dbReference>
<dbReference type="GO" id="GO:0004335">
    <property type="term" value="F:galactokinase activity"/>
    <property type="evidence" value="ECO:0007669"/>
    <property type="project" value="InterPro"/>
</dbReference>
<keyword evidence="6" id="KW-0460">Magnesium</keyword>
<evidence type="ECO:0000256" key="5">
    <source>
        <dbReference type="ARBA" id="ARBA00022840"/>
    </source>
</evidence>
<dbReference type="PIRSF" id="PIRSF000530">
    <property type="entry name" value="Galactokinase"/>
    <property type="match status" value="1"/>
</dbReference>
<dbReference type="InterPro" id="IPR014721">
    <property type="entry name" value="Ribsml_uS5_D2-typ_fold_subgr"/>
</dbReference>
<feature type="transmembrane region" description="Helical" evidence="8">
    <location>
        <begin position="15"/>
        <end position="35"/>
    </location>
</feature>
<keyword evidence="5" id="KW-0067">ATP-binding</keyword>
<reference evidence="11 12" key="1">
    <citation type="journal article" date="2021" name="Hortic Res">
        <title>Chromosome-scale assembly of the Dendrobium chrysotoxum genome enhances the understanding of orchid evolution.</title>
        <authorList>
            <person name="Zhang Y."/>
            <person name="Zhang G.Q."/>
            <person name="Zhang D."/>
            <person name="Liu X.D."/>
            <person name="Xu X.Y."/>
            <person name="Sun W.H."/>
            <person name="Yu X."/>
            <person name="Zhu X."/>
            <person name="Wang Z.W."/>
            <person name="Zhao X."/>
            <person name="Zhong W.Y."/>
            <person name="Chen H."/>
            <person name="Yin W.L."/>
            <person name="Huang T."/>
            <person name="Niu S.C."/>
            <person name="Liu Z.J."/>
        </authorList>
    </citation>
    <scope>NUCLEOTIDE SEQUENCE [LARGE SCALE GENOMIC DNA]</scope>
    <source>
        <strain evidence="11">Lindl</strain>
    </source>
</reference>
<evidence type="ECO:0000259" key="9">
    <source>
        <dbReference type="Pfam" id="PF00288"/>
    </source>
</evidence>
<keyword evidence="8" id="KW-1133">Transmembrane helix</keyword>
<dbReference type="FunFam" id="3.30.70.890:FF:000001">
    <property type="entry name" value="Galactokinase"/>
    <property type="match status" value="1"/>
</dbReference>
<evidence type="ECO:0000256" key="8">
    <source>
        <dbReference type="SAM" id="Phobius"/>
    </source>
</evidence>
<keyword evidence="12" id="KW-1185">Reference proteome</keyword>
<evidence type="ECO:0000313" key="11">
    <source>
        <dbReference type="EMBL" id="KAH0448334.1"/>
    </source>
</evidence>
<evidence type="ECO:0000256" key="7">
    <source>
        <dbReference type="ARBA" id="ARBA00023277"/>
    </source>
</evidence>
<organism evidence="11 12">
    <name type="scientific">Dendrobium chrysotoxum</name>
    <name type="common">Orchid</name>
    <dbReference type="NCBI Taxonomy" id="161865"/>
    <lineage>
        <taxon>Eukaryota</taxon>
        <taxon>Viridiplantae</taxon>
        <taxon>Streptophyta</taxon>
        <taxon>Embryophyta</taxon>
        <taxon>Tracheophyta</taxon>
        <taxon>Spermatophyta</taxon>
        <taxon>Magnoliopsida</taxon>
        <taxon>Liliopsida</taxon>
        <taxon>Asparagales</taxon>
        <taxon>Orchidaceae</taxon>
        <taxon>Epidendroideae</taxon>
        <taxon>Malaxideae</taxon>
        <taxon>Dendrobiinae</taxon>
        <taxon>Dendrobium</taxon>
    </lineage>
</organism>
<dbReference type="InterPro" id="IPR020568">
    <property type="entry name" value="Ribosomal_Su5_D2-typ_SF"/>
</dbReference>
<dbReference type="SUPFAM" id="SSF54211">
    <property type="entry name" value="Ribosomal protein S5 domain 2-like"/>
    <property type="match status" value="1"/>
</dbReference>
<evidence type="ECO:0000259" key="10">
    <source>
        <dbReference type="Pfam" id="PF08544"/>
    </source>
</evidence>
<feature type="domain" description="GHMP kinase N-terminal" evidence="9">
    <location>
        <begin position="174"/>
        <end position="236"/>
    </location>
</feature>
<evidence type="ECO:0000256" key="1">
    <source>
        <dbReference type="ARBA" id="ARBA00022679"/>
    </source>
</evidence>
<dbReference type="AlphaFoldDB" id="A0AAV7FK13"/>
<dbReference type="InterPro" id="IPR006204">
    <property type="entry name" value="GHMP_kinase_N_dom"/>
</dbReference>
<dbReference type="PANTHER" id="PTHR10457">
    <property type="entry name" value="MEVALONATE KINASE/GALACTOKINASE"/>
    <property type="match status" value="1"/>
</dbReference>
<keyword evidence="1" id="KW-0808">Transferase</keyword>
<dbReference type="SUPFAM" id="SSF55060">
    <property type="entry name" value="GHMP Kinase, C-terminal domain"/>
    <property type="match status" value="1"/>
</dbReference>
<keyword evidence="8" id="KW-0812">Transmembrane</keyword>
<keyword evidence="4" id="KW-0418">Kinase</keyword>
<dbReference type="Proteomes" id="UP000775213">
    <property type="component" value="Unassembled WGS sequence"/>
</dbReference>
<accession>A0AAV7FK13</accession>
<evidence type="ECO:0008006" key="13">
    <source>
        <dbReference type="Google" id="ProtNLM"/>
    </source>
</evidence>
<dbReference type="Pfam" id="PF00288">
    <property type="entry name" value="GHMP_kinases_N"/>
    <property type="match status" value="1"/>
</dbReference>
<keyword evidence="2" id="KW-0479">Metal-binding</keyword>
<gene>
    <name evidence="11" type="ORF">IEQ34_022134</name>
</gene>
<evidence type="ECO:0000256" key="4">
    <source>
        <dbReference type="ARBA" id="ARBA00022777"/>
    </source>
</evidence>
<comment type="caution">
    <text evidence="11">The sequence shown here is derived from an EMBL/GenBank/DDBJ whole genome shotgun (WGS) entry which is preliminary data.</text>
</comment>
<dbReference type="EMBL" id="JAGFBR010000019">
    <property type="protein sequence ID" value="KAH0448334.1"/>
    <property type="molecule type" value="Genomic_DNA"/>
</dbReference>
<dbReference type="PANTHER" id="PTHR10457:SF6">
    <property type="entry name" value="GALACTURONOKINASE"/>
    <property type="match status" value="1"/>
</dbReference>
<protein>
    <recommendedName>
        <fullName evidence="13">Galacturonokinase</fullName>
    </recommendedName>
</protein>
<proteinExistence type="predicted"/>
<dbReference type="InterPro" id="IPR000705">
    <property type="entry name" value="Galactokinase"/>
</dbReference>
<dbReference type="Gene3D" id="3.30.230.10">
    <property type="match status" value="1"/>
</dbReference>
<dbReference type="GO" id="GO:0046872">
    <property type="term" value="F:metal ion binding"/>
    <property type="evidence" value="ECO:0007669"/>
    <property type="project" value="UniProtKB-KW"/>
</dbReference>
<name>A0AAV7FK13_DENCH</name>
<dbReference type="InterPro" id="IPR006206">
    <property type="entry name" value="Mevalonate/galactokinase"/>
</dbReference>
<dbReference type="GO" id="GO:0005829">
    <property type="term" value="C:cytosol"/>
    <property type="evidence" value="ECO:0007669"/>
    <property type="project" value="TreeGrafter"/>
</dbReference>
<dbReference type="GO" id="GO:0005524">
    <property type="term" value="F:ATP binding"/>
    <property type="evidence" value="ECO:0007669"/>
    <property type="project" value="UniProtKB-KW"/>
</dbReference>
<dbReference type="InterPro" id="IPR013750">
    <property type="entry name" value="GHMP_kinase_C_dom"/>
</dbReference>
<sequence>MQAIKHHTRIVGSSLIYNYVLSFSSFVAFLASSHVNKKAQPDYRNPLLLSDAKKKVAEMSGRDVADVRVVISPYRICPLGAHIDHQGGTVLAMTVNKGIILAFVPSCDRQVVLRSGQFAGDVKFRVDEEQLPRSSMPVKEKNSGWGCYARGALYALQKTGHKLNEGIIGFISGSDGLDSSGLSSSAAVGIAYLVALESANNLCVSPSENIELDKLIENAYLGLRNGILDQSAILLSKYGYLTLMDCKTKKHTFVSSSMLNGAKSSERANKYKILLAFSGAKHCLKDNPGYNCRIDDVQVKTILGLYGSFIMLVKKGFVSTLYIDTWIVTVGAESVDPRLCEVGPSIYEAYKHKLKENLAKRAEHYFSENKRVHEGVKAWASGNLVEFGKLISASGLSSIQNYECGCEPMIQLYEILLRTPGVFGARFSGAGFRGCCLAFVDANQAEVATAFIQREYSKTQPELARQVPGGRVALLCEAGDSARVI</sequence>
<dbReference type="PRINTS" id="PR00959">
    <property type="entry name" value="MEVGALKINASE"/>
</dbReference>
<feature type="domain" description="GHMP kinase C-terminal" evidence="10">
    <location>
        <begin position="380"/>
        <end position="457"/>
    </location>
</feature>
<evidence type="ECO:0000313" key="12">
    <source>
        <dbReference type="Proteomes" id="UP000775213"/>
    </source>
</evidence>
<evidence type="ECO:0000256" key="2">
    <source>
        <dbReference type="ARBA" id="ARBA00022723"/>
    </source>
</evidence>
<dbReference type="Pfam" id="PF08544">
    <property type="entry name" value="GHMP_kinases_C"/>
    <property type="match status" value="1"/>
</dbReference>
<evidence type="ECO:0000256" key="6">
    <source>
        <dbReference type="ARBA" id="ARBA00022842"/>
    </source>
</evidence>
<dbReference type="Gene3D" id="3.30.70.890">
    <property type="entry name" value="GHMP kinase, C-terminal domain"/>
    <property type="match status" value="1"/>
</dbReference>
<keyword evidence="3" id="KW-0547">Nucleotide-binding</keyword>
<dbReference type="InterPro" id="IPR036554">
    <property type="entry name" value="GHMP_kinase_C_sf"/>
</dbReference>
<keyword evidence="7" id="KW-0119">Carbohydrate metabolism</keyword>